<gene>
    <name evidence="2" type="ORF">GCM10010497_37620</name>
</gene>
<protein>
    <submittedName>
        <fullName evidence="2">Uncharacterized protein</fullName>
    </submittedName>
</protein>
<dbReference type="Proteomes" id="UP000642014">
    <property type="component" value="Unassembled WGS sequence"/>
</dbReference>
<feature type="compositionally biased region" description="Basic and acidic residues" evidence="1">
    <location>
        <begin position="1"/>
        <end position="12"/>
    </location>
</feature>
<reference evidence="2 3" key="1">
    <citation type="journal article" date="2014" name="Int. J. Syst. Evol. Microbiol.">
        <title>Complete genome sequence of Corynebacterium casei LMG S-19264T (=DSM 44701T), isolated from a smear-ripened cheese.</title>
        <authorList>
            <consortium name="US DOE Joint Genome Institute (JGI-PGF)"/>
            <person name="Walter F."/>
            <person name="Albersmeier A."/>
            <person name="Kalinowski J."/>
            <person name="Ruckert C."/>
        </authorList>
    </citation>
    <scope>NUCLEOTIDE SEQUENCE [LARGE SCALE GENOMIC DNA]</scope>
    <source>
        <strain evidence="2 3">JCM 4205</strain>
    </source>
</reference>
<dbReference type="AlphaFoldDB" id="A0AAV4KQB4"/>
<evidence type="ECO:0000256" key="1">
    <source>
        <dbReference type="SAM" id="MobiDB-lite"/>
    </source>
</evidence>
<accession>A0AAV4KQB4</accession>
<proteinExistence type="predicted"/>
<comment type="caution">
    <text evidence="2">The sequence shown here is derived from an EMBL/GenBank/DDBJ whole genome shotgun (WGS) entry which is preliminary data.</text>
</comment>
<dbReference type="EMBL" id="BMSJ01000007">
    <property type="protein sequence ID" value="GGR31752.1"/>
    <property type="molecule type" value="Genomic_DNA"/>
</dbReference>
<organism evidence="2 3">
    <name type="scientific">Streptomyces cinereoruber</name>
    <dbReference type="NCBI Taxonomy" id="67260"/>
    <lineage>
        <taxon>Bacteria</taxon>
        <taxon>Bacillati</taxon>
        <taxon>Actinomycetota</taxon>
        <taxon>Actinomycetes</taxon>
        <taxon>Kitasatosporales</taxon>
        <taxon>Streptomycetaceae</taxon>
        <taxon>Streptomyces</taxon>
    </lineage>
</organism>
<sequence length="110" mass="11657">MGRGRGRYDPEAARASGAAAEMDRRMRRFPRPAPMRATSGTGSVRAEHGHDPDAYVEIGSLTEALTGTPPARPSGRSCTGSAAGPAGRTGSGRSRSPRRRRPRGTEETPR</sequence>
<feature type="compositionally biased region" description="Low complexity" evidence="1">
    <location>
        <begin position="79"/>
        <end position="94"/>
    </location>
</feature>
<evidence type="ECO:0000313" key="3">
    <source>
        <dbReference type="Proteomes" id="UP000642014"/>
    </source>
</evidence>
<feature type="region of interest" description="Disordered" evidence="1">
    <location>
        <begin position="1"/>
        <end position="110"/>
    </location>
</feature>
<evidence type="ECO:0000313" key="2">
    <source>
        <dbReference type="EMBL" id="GGR31752.1"/>
    </source>
</evidence>
<name>A0AAV4KQB4_9ACTN</name>